<feature type="domain" description="Peptidase S1" evidence="8">
    <location>
        <begin position="38"/>
        <end position="265"/>
    </location>
</feature>
<feature type="transmembrane region" description="Helical" evidence="7">
    <location>
        <begin position="12"/>
        <end position="30"/>
    </location>
</feature>
<dbReference type="Pfam" id="PF00089">
    <property type="entry name" value="Trypsin"/>
    <property type="match status" value="1"/>
</dbReference>
<reference evidence="9" key="2">
    <citation type="submission" date="2025-09" db="UniProtKB">
        <authorList>
            <consortium name="Ensembl"/>
        </authorList>
    </citation>
    <scope>IDENTIFICATION</scope>
</reference>
<dbReference type="PRINTS" id="PR00722">
    <property type="entry name" value="CHYMOTRYPSIN"/>
</dbReference>
<dbReference type="FunCoup" id="A0A3Q3GEQ3">
    <property type="interactions" value="49"/>
</dbReference>
<evidence type="ECO:0000256" key="3">
    <source>
        <dbReference type="ARBA" id="ARBA00022801"/>
    </source>
</evidence>
<dbReference type="InParanoid" id="A0A3Q3GEQ3"/>
<dbReference type="GO" id="GO:0006508">
    <property type="term" value="P:proteolysis"/>
    <property type="evidence" value="ECO:0007669"/>
    <property type="project" value="UniProtKB-KW"/>
</dbReference>
<dbReference type="InterPro" id="IPR018114">
    <property type="entry name" value="TRYPSIN_HIS"/>
</dbReference>
<keyword evidence="2 6" id="KW-0645">Protease</keyword>
<dbReference type="Proteomes" id="UP000261660">
    <property type="component" value="Unplaced"/>
</dbReference>
<evidence type="ECO:0000256" key="1">
    <source>
        <dbReference type="ARBA" id="ARBA00009228"/>
    </source>
</evidence>
<dbReference type="STRING" id="56723.ENSLBEP00000030124"/>
<evidence type="ECO:0000256" key="5">
    <source>
        <dbReference type="ARBA" id="ARBA00023157"/>
    </source>
</evidence>
<dbReference type="GO" id="GO:0004252">
    <property type="term" value="F:serine-type endopeptidase activity"/>
    <property type="evidence" value="ECO:0007669"/>
    <property type="project" value="InterPro"/>
</dbReference>
<dbReference type="PROSITE" id="PS00135">
    <property type="entry name" value="TRYPSIN_SER"/>
    <property type="match status" value="1"/>
</dbReference>
<dbReference type="InterPro" id="IPR001314">
    <property type="entry name" value="Peptidase_S1A"/>
</dbReference>
<dbReference type="Ensembl" id="ENSLBET00000031529.1">
    <property type="protein sequence ID" value="ENSLBEP00000030124.1"/>
    <property type="gene ID" value="ENSLBEG00000022766.1"/>
</dbReference>
<dbReference type="SUPFAM" id="SSF50494">
    <property type="entry name" value="Trypsin-like serine proteases"/>
    <property type="match status" value="1"/>
</dbReference>
<sequence>MGFQCIHQHFKMLYLRGFIVCICCIDLLIVQSGHGSEIIDGEEVTPHSLPFMALLKDKTPICGGILISPVWVLTAAHCGDIKEVLLGVHSLDQKEKDSRQVQKVKRFPHPCYDADDKVNDLMLLKLKKPVKKTKTVQWHELRNNIKAPTAGTKCLVAGWGWTKNNAKRMSNVLMAVNVTVIDREKCNSPKYYNLKPFITSSMICAGTDGNNSADTCQGDSGGPILCNGQLIGVTSFGTKCGLKEKPGVYAFLSEKHLKWINKTMKKSDI</sequence>
<dbReference type="AlphaFoldDB" id="A0A3Q3GEQ3"/>
<dbReference type="PANTHER" id="PTHR24271">
    <property type="entry name" value="KALLIKREIN-RELATED"/>
    <property type="match status" value="1"/>
</dbReference>
<proteinExistence type="inferred from homology"/>
<evidence type="ECO:0000256" key="6">
    <source>
        <dbReference type="RuleBase" id="RU363034"/>
    </source>
</evidence>
<name>A0A3Q3GEQ3_9LABR</name>
<protein>
    <submittedName>
        <fullName evidence="9">Granzyme A-like</fullName>
    </submittedName>
</protein>
<evidence type="ECO:0000313" key="9">
    <source>
        <dbReference type="Ensembl" id="ENSLBEP00000030124.1"/>
    </source>
</evidence>
<dbReference type="PROSITE" id="PS50240">
    <property type="entry name" value="TRYPSIN_DOM"/>
    <property type="match status" value="1"/>
</dbReference>
<dbReference type="SMART" id="SM00020">
    <property type="entry name" value="Tryp_SPc"/>
    <property type="match status" value="1"/>
</dbReference>
<evidence type="ECO:0000313" key="10">
    <source>
        <dbReference type="Proteomes" id="UP000261660"/>
    </source>
</evidence>
<dbReference type="InterPro" id="IPR009003">
    <property type="entry name" value="Peptidase_S1_PA"/>
</dbReference>
<dbReference type="PANTHER" id="PTHR24271:SF52">
    <property type="entry name" value="GRANZYME K"/>
    <property type="match status" value="1"/>
</dbReference>
<dbReference type="InterPro" id="IPR001254">
    <property type="entry name" value="Trypsin_dom"/>
</dbReference>
<evidence type="ECO:0000256" key="7">
    <source>
        <dbReference type="SAM" id="Phobius"/>
    </source>
</evidence>
<keyword evidence="5" id="KW-1015">Disulfide bond</keyword>
<dbReference type="PROSITE" id="PS00134">
    <property type="entry name" value="TRYPSIN_HIS"/>
    <property type="match status" value="1"/>
</dbReference>
<organism evidence="9 10">
    <name type="scientific">Labrus bergylta</name>
    <name type="common">ballan wrasse</name>
    <dbReference type="NCBI Taxonomy" id="56723"/>
    <lineage>
        <taxon>Eukaryota</taxon>
        <taxon>Metazoa</taxon>
        <taxon>Chordata</taxon>
        <taxon>Craniata</taxon>
        <taxon>Vertebrata</taxon>
        <taxon>Euteleostomi</taxon>
        <taxon>Actinopterygii</taxon>
        <taxon>Neopterygii</taxon>
        <taxon>Teleostei</taxon>
        <taxon>Neoteleostei</taxon>
        <taxon>Acanthomorphata</taxon>
        <taxon>Eupercaria</taxon>
        <taxon>Labriformes</taxon>
        <taxon>Labridae</taxon>
        <taxon>Labrus</taxon>
    </lineage>
</organism>
<keyword evidence="10" id="KW-1185">Reference proteome</keyword>
<dbReference type="InterPro" id="IPR043504">
    <property type="entry name" value="Peptidase_S1_PA_chymotrypsin"/>
</dbReference>
<dbReference type="FunFam" id="2.40.10.10:FF:000010">
    <property type="entry name" value="Kallikrein related peptidase 11"/>
    <property type="match status" value="1"/>
</dbReference>
<keyword evidence="7" id="KW-0812">Transmembrane</keyword>
<reference evidence="9" key="1">
    <citation type="submission" date="2025-08" db="UniProtKB">
        <authorList>
            <consortium name="Ensembl"/>
        </authorList>
    </citation>
    <scope>IDENTIFICATION</scope>
</reference>
<dbReference type="Gene3D" id="2.40.10.10">
    <property type="entry name" value="Trypsin-like serine proteases"/>
    <property type="match status" value="2"/>
</dbReference>
<keyword evidence="7" id="KW-0472">Membrane</keyword>
<evidence type="ECO:0000256" key="2">
    <source>
        <dbReference type="ARBA" id="ARBA00022670"/>
    </source>
</evidence>
<keyword evidence="7" id="KW-1133">Transmembrane helix</keyword>
<comment type="similarity">
    <text evidence="1">Belongs to the peptidase S1 family. Snake venom subfamily.</text>
</comment>
<keyword evidence="3 6" id="KW-0378">Hydrolase</keyword>
<dbReference type="GeneTree" id="ENSGT00940000163484"/>
<accession>A0A3Q3GEQ3</accession>
<dbReference type="OrthoDB" id="6755574at2759"/>
<dbReference type="InterPro" id="IPR033116">
    <property type="entry name" value="TRYPSIN_SER"/>
</dbReference>
<dbReference type="CDD" id="cd00190">
    <property type="entry name" value="Tryp_SPc"/>
    <property type="match status" value="1"/>
</dbReference>
<evidence type="ECO:0000256" key="4">
    <source>
        <dbReference type="ARBA" id="ARBA00022825"/>
    </source>
</evidence>
<keyword evidence="4 6" id="KW-0720">Serine protease</keyword>
<evidence type="ECO:0000259" key="8">
    <source>
        <dbReference type="PROSITE" id="PS50240"/>
    </source>
</evidence>